<organism evidence="6 7">
    <name type="scientific">Hippocampus comes</name>
    <name type="common">Tiger tail seahorse</name>
    <dbReference type="NCBI Taxonomy" id="109280"/>
    <lineage>
        <taxon>Eukaryota</taxon>
        <taxon>Metazoa</taxon>
        <taxon>Chordata</taxon>
        <taxon>Craniata</taxon>
        <taxon>Vertebrata</taxon>
        <taxon>Euteleostomi</taxon>
        <taxon>Actinopterygii</taxon>
        <taxon>Neopterygii</taxon>
        <taxon>Teleostei</taxon>
        <taxon>Neoteleostei</taxon>
        <taxon>Acanthomorphata</taxon>
        <taxon>Syngnathiaria</taxon>
        <taxon>Syngnathiformes</taxon>
        <taxon>Syngnathoidei</taxon>
        <taxon>Syngnathidae</taxon>
        <taxon>Hippocampus</taxon>
    </lineage>
</organism>
<proteinExistence type="predicted"/>
<feature type="domain" description="ARID" evidence="5">
    <location>
        <begin position="27"/>
        <end position="119"/>
    </location>
</feature>
<protein>
    <submittedName>
        <fullName evidence="6">Uncharacterized LOC109530931</fullName>
    </submittedName>
</protein>
<dbReference type="SMART" id="SM00501">
    <property type="entry name" value="BRIGHT"/>
    <property type="match status" value="1"/>
</dbReference>
<feature type="compositionally biased region" description="Low complexity" evidence="4">
    <location>
        <begin position="483"/>
        <end position="497"/>
    </location>
</feature>
<reference evidence="6" key="2">
    <citation type="submission" date="2025-09" db="UniProtKB">
        <authorList>
            <consortium name="Ensembl"/>
        </authorList>
    </citation>
    <scope>IDENTIFICATION</scope>
</reference>
<evidence type="ECO:0000256" key="4">
    <source>
        <dbReference type="SAM" id="MobiDB-lite"/>
    </source>
</evidence>
<name>A0A3Q2Y1A9_HIPCM</name>
<dbReference type="PROSITE" id="PS51011">
    <property type="entry name" value="ARID"/>
    <property type="match status" value="1"/>
</dbReference>
<feature type="region of interest" description="Disordered" evidence="4">
    <location>
        <begin position="474"/>
        <end position="563"/>
    </location>
</feature>
<dbReference type="AlphaFoldDB" id="A0A3Q2Y1A9"/>
<dbReference type="GO" id="GO:0005634">
    <property type="term" value="C:nucleus"/>
    <property type="evidence" value="ECO:0007669"/>
    <property type="project" value="TreeGrafter"/>
</dbReference>
<evidence type="ECO:0000256" key="1">
    <source>
        <dbReference type="ARBA" id="ARBA00023015"/>
    </source>
</evidence>
<keyword evidence="3" id="KW-0539">Nucleus</keyword>
<dbReference type="CTD" id="572528"/>
<feature type="compositionally biased region" description="Polar residues" evidence="4">
    <location>
        <begin position="498"/>
        <end position="516"/>
    </location>
</feature>
<keyword evidence="7" id="KW-1185">Reference proteome</keyword>
<dbReference type="GeneTree" id="ENSGT00940000163584"/>
<dbReference type="GO" id="GO:0000976">
    <property type="term" value="F:transcription cis-regulatory region binding"/>
    <property type="evidence" value="ECO:0007669"/>
    <property type="project" value="TreeGrafter"/>
</dbReference>
<dbReference type="GeneID" id="109530931"/>
<feature type="compositionally biased region" description="Basic and acidic residues" evidence="4">
    <location>
        <begin position="526"/>
        <end position="536"/>
    </location>
</feature>
<dbReference type="RefSeq" id="XP_019750456.1">
    <property type="nucleotide sequence ID" value="XM_019894897.1"/>
</dbReference>
<dbReference type="Pfam" id="PF01388">
    <property type="entry name" value="ARID"/>
    <property type="match status" value="1"/>
</dbReference>
<evidence type="ECO:0000256" key="3">
    <source>
        <dbReference type="ARBA" id="ARBA00023242"/>
    </source>
</evidence>
<feature type="region of interest" description="Disordered" evidence="4">
    <location>
        <begin position="260"/>
        <end position="280"/>
    </location>
</feature>
<dbReference type="GO" id="GO:0006357">
    <property type="term" value="P:regulation of transcription by RNA polymerase II"/>
    <property type="evidence" value="ECO:0007669"/>
    <property type="project" value="TreeGrafter"/>
</dbReference>
<evidence type="ECO:0000313" key="7">
    <source>
        <dbReference type="Proteomes" id="UP000264820"/>
    </source>
</evidence>
<dbReference type="SUPFAM" id="SSF46774">
    <property type="entry name" value="ARID-like"/>
    <property type="match status" value="1"/>
</dbReference>
<dbReference type="CDD" id="cd16869">
    <property type="entry name" value="ARID_ARID5"/>
    <property type="match status" value="1"/>
</dbReference>
<dbReference type="OrthoDB" id="1938591at2759"/>
<dbReference type="InterPro" id="IPR001606">
    <property type="entry name" value="ARID_dom"/>
</dbReference>
<evidence type="ECO:0000259" key="5">
    <source>
        <dbReference type="PROSITE" id="PS51011"/>
    </source>
</evidence>
<dbReference type="Gene3D" id="1.10.150.60">
    <property type="entry name" value="ARID DNA-binding domain"/>
    <property type="match status" value="1"/>
</dbReference>
<reference evidence="6" key="1">
    <citation type="submission" date="2025-08" db="UniProtKB">
        <authorList>
            <consortium name="Ensembl"/>
        </authorList>
    </citation>
    <scope>IDENTIFICATION</scope>
</reference>
<evidence type="ECO:0000256" key="2">
    <source>
        <dbReference type="ARBA" id="ARBA00023163"/>
    </source>
</evidence>
<keyword evidence="1" id="KW-0805">Transcription regulation</keyword>
<dbReference type="PANTHER" id="PTHR13964:SF25">
    <property type="entry name" value="AT-RICH INTERACTIVE DOMAIN-CONTAINING PROTEIN 5A"/>
    <property type="match status" value="1"/>
</dbReference>
<feature type="region of interest" description="Disordered" evidence="4">
    <location>
        <begin position="362"/>
        <end position="385"/>
    </location>
</feature>
<accession>A0A3Q2Y1A9</accession>
<dbReference type="STRING" id="109280.ENSHCOP00000011248"/>
<dbReference type="SMART" id="SM01014">
    <property type="entry name" value="ARID"/>
    <property type="match status" value="1"/>
</dbReference>
<dbReference type="Proteomes" id="UP000264820">
    <property type="component" value="Unplaced"/>
</dbReference>
<dbReference type="Ensembl" id="ENSHCOT00000017920.1">
    <property type="protein sequence ID" value="ENSHCOP00000011248.1"/>
    <property type="gene ID" value="ENSHCOG00000014043.1"/>
</dbReference>
<dbReference type="PANTHER" id="PTHR13964">
    <property type="entry name" value="RBP-RELATED"/>
    <property type="match status" value="1"/>
</dbReference>
<evidence type="ECO:0000313" key="6">
    <source>
        <dbReference type="Ensembl" id="ENSHCOP00000011248.1"/>
    </source>
</evidence>
<dbReference type="FunFam" id="1.10.150.60:FF:000015">
    <property type="entry name" value="AT-rich interactive domain-containing protein 5B"/>
    <property type="match status" value="1"/>
</dbReference>
<dbReference type="OMA" id="LAYECHV"/>
<keyword evidence="2" id="KW-0804">Transcription</keyword>
<sequence>MMEVAHAAKAHLGVPGAQEEHRRELMGMSEEAFLTNLYLFMKKRDTPIERIPHLGFKQIDLFVMFKTVRDLGGYHQVTAQQLWKQVYNSLGGNPRSTSAATCTRRHYEKLLLPYECHLKGMPMNVVSPHVVEHYRYHGYGVEDMDGPRSVKRKMMSLPLHHQNHPNLQPGPLRTVFPLQMQPPHYYHSGHAILPPYVPMSASMMTSHSPQTAPPPKFTLPPCGPGLTERVRPLEHLRFLAEQYKSSSGLSEPLNLSIKAESQRVERNPKSSFSPPLASKNPKFLNTPSSLYTRLYPQVVRKDGTKKPVEAATVGAMPYLARAREDSVVDLTSSSTPEFDAAFTMRTDSRICVAKRNLTELQEEGPAAKRRNISHVHPCPPPENDGKMEIEIPLSVFHNWLRMYGPPGATYDAKQLPRLLQEAVQRSKDMPSGHLPFHPISHQRSISIEDLRVPGGKTPSPSATIPMSSMHHIPIQNHFTGYTGPSSSSSTQKPSTGQDATQFCQTERMSERTSSSGPKPLSYWEASSKDRQPKDRQQSPGPVPHDLTVTTSHQRDTEPSWKAPEIDSSLLLMNSSSAASMLQLTSEEVMKLKKIISNST</sequence>
<dbReference type="InterPro" id="IPR051232">
    <property type="entry name" value="ARID/SWI1_ChromRemod"/>
</dbReference>
<dbReference type="InterPro" id="IPR036431">
    <property type="entry name" value="ARID_dom_sf"/>
</dbReference>